<comment type="similarity">
    <text evidence="2 7">Belongs to the PRP38 family.</text>
</comment>
<keyword evidence="3 7" id="KW-0507">mRNA processing</keyword>
<sequence>MASGGDESDGDVIRTGKKGNNLPVWGNERSMNLNSLILTNIQSSQYFKVNLFELKTYHEVVDEIYYKVSHLEPWEKGSRKTFGQTGMCGGVRGVGAGGIVSTAYCLLYKLFTLKLTRKQLTGLINHCDSPYIRGLGFMYIRYTQPPADLWDWYEPYFEDEEEIDVKAGGGQNITVGDMVKQFLSKLDWFDTLFPRIPVPIQMSVEKKLKEKYPHMSVRAPGPKHVDKTLGEAPRTPSRRRSPENGRRRTSGSRERKHERPTSREGRGDSRRSRSPRRRNSPLRKDRRRSRSRERDYRGGDVSQRGYGHRGYEGNRRHESYEEMLAKERQRQQRSGDRHRDRSRERRY</sequence>
<dbReference type="GO" id="GO:0000398">
    <property type="term" value="P:mRNA splicing, via spliceosome"/>
    <property type="evidence" value="ECO:0007669"/>
    <property type="project" value="UniProtKB-UniRule"/>
</dbReference>
<dbReference type="AlphaFoldDB" id="A0AA88HB42"/>
<evidence type="ECO:0000313" key="9">
    <source>
        <dbReference type="EMBL" id="KAK2703809.1"/>
    </source>
</evidence>
<evidence type="ECO:0000256" key="3">
    <source>
        <dbReference type="ARBA" id="ARBA00022664"/>
    </source>
</evidence>
<evidence type="ECO:0000256" key="2">
    <source>
        <dbReference type="ARBA" id="ARBA00006164"/>
    </source>
</evidence>
<proteinExistence type="inferred from homology"/>
<dbReference type="EMBL" id="JAVRJZ010000067">
    <property type="protein sequence ID" value="KAK2703809.1"/>
    <property type="molecule type" value="Genomic_DNA"/>
</dbReference>
<keyword evidence="4 7" id="KW-0747">Spliceosome</keyword>
<feature type="compositionally biased region" description="Basic and acidic residues" evidence="8">
    <location>
        <begin position="240"/>
        <end position="271"/>
    </location>
</feature>
<name>A0AA88HB42_ARTSF</name>
<comment type="subcellular location">
    <subcellularLocation>
        <location evidence="1 7">Nucleus</location>
    </subcellularLocation>
</comment>
<evidence type="ECO:0000256" key="8">
    <source>
        <dbReference type="SAM" id="MobiDB-lite"/>
    </source>
</evidence>
<evidence type="ECO:0000256" key="7">
    <source>
        <dbReference type="RuleBase" id="RU367025"/>
    </source>
</evidence>
<dbReference type="InterPro" id="IPR005037">
    <property type="entry name" value="PRP38"/>
</dbReference>
<dbReference type="Pfam" id="PF03371">
    <property type="entry name" value="PRP38"/>
    <property type="match status" value="1"/>
</dbReference>
<gene>
    <name evidence="9" type="ORF">QYM36_017753</name>
</gene>
<comment type="function">
    <text evidence="7">Required for pre-mRNA splicing.</text>
</comment>
<evidence type="ECO:0000256" key="5">
    <source>
        <dbReference type="ARBA" id="ARBA00023187"/>
    </source>
</evidence>
<organism evidence="9 10">
    <name type="scientific">Artemia franciscana</name>
    <name type="common">Brine shrimp</name>
    <name type="synonym">Artemia sanfranciscana</name>
    <dbReference type="NCBI Taxonomy" id="6661"/>
    <lineage>
        <taxon>Eukaryota</taxon>
        <taxon>Metazoa</taxon>
        <taxon>Ecdysozoa</taxon>
        <taxon>Arthropoda</taxon>
        <taxon>Crustacea</taxon>
        <taxon>Branchiopoda</taxon>
        <taxon>Anostraca</taxon>
        <taxon>Artemiidae</taxon>
        <taxon>Artemia</taxon>
    </lineage>
</organism>
<evidence type="ECO:0000256" key="1">
    <source>
        <dbReference type="ARBA" id="ARBA00004123"/>
    </source>
</evidence>
<feature type="compositionally biased region" description="Basic and acidic residues" evidence="8">
    <location>
        <begin position="309"/>
        <end position="347"/>
    </location>
</feature>
<evidence type="ECO:0000256" key="6">
    <source>
        <dbReference type="ARBA" id="ARBA00023242"/>
    </source>
</evidence>
<keyword evidence="6 7" id="KW-0539">Nucleus</keyword>
<evidence type="ECO:0000256" key="4">
    <source>
        <dbReference type="ARBA" id="ARBA00022728"/>
    </source>
</evidence>
<dbReference type="GO" id="GO:0005681">
    <property type="term" value="C:spliceosomal complex"/>
    <property type="evidence" value="ECO:0007669"/>
    <property type="project" value="UniProtKB-KW"/>
</dbReference>
<dbReference type="Proteomes" id="UP001187531">
    <property type="component" value="Unassembled WGS sequence"/>
</dbReference>
<comment type="caution">
    <text evidence="9">The sequence shown here is derived from an EMBL/GenBank/DDBJ whole genome shotgun (WGS) entry which is preliminary data.</text>
</comment>
<dbReference type="PANTHER" id="PTHR23142">
    <property type="entry name" value="PRE-MRNA-SPLICING FACTOR 38A-RELATED"/>
    <property type="match status" value="1"/>
</dbReference>
<accession>A0AA88HB42</accession>
<feature type="region of interest" description="Disordered" evidence="8">
    <location>
        <begin position="214"/>
        <end position="347"/>
    </location>
</feature>
<feature type="compositionally biased region" description="Basic residues" evidence="8">
    <location>
        <begin position="272"/>
        <end position="291"/>
    </location>
</feature>
<reference evidence="9" key="1">
    <citation type="submission" date="2023-07" db="EMBL/GenBank/DDBJ databases">
        <title>Chromosome-level genome assembly of Artemia franciscana.</title>
        <authorList>
            <person name="Jo E."/>
        </authorList>
    </citation>
    <scope>NUCLEOTIDE SEQUENCE</scope>
    <source>
        <tissue evidence="9">Whole body</tissue>
    </source>
</reference>
<keyword evidence="10" id="KW-1185">Reference proteome</keyword>
<keyword evidence="5 7" id="KW-0508">mRNA splicing</keyword>
<evidence type="ECO:0000313" key="10">
    <source>
        <dbReference type="Proteomes" id="UP001187531"/>
    </source>
</evidence>
<protein>
    <recommendedName>
        <fullName evidence="7">Pre-mRNA-splicing factor 38</fullName>
    </recommendedName>
</protein>